<feature type="transmembrane region" description="Helical" evidence="5">
    <location>
        <begin position="22"/>
        <end position="40"/>
    </location>
</feature>
<sequence length="368" mass="38738">MTVSSHLRKVVSGVADFERENLAWRLPVVVATSTLALMLICVWLDHVAYAIPLGAGALFVPVVGMHAPLPRRILTQLWTLMWIMLGTLAGGLVSSDQVLVSTLGVLLAGVFGFGCGFVGAAGTTARLLGVLTLVVFVVFMGGPDTPLGALEVAVVLGLGGLVQVVVITLARLRSEPLRTWVFVPVESSLISRLRAGWSTRNDYLRHGVRLGLAIMAATALSQALSWPHQFWIPMTVAWVSAPDNTGTATRVAARMLGTLGGIAIVAAVLGWQPVSPYGVAVLAGLGALMTIVFFPVQYGLAVVGVTVFVASLLSLLGDPLSATETYRVLETFIACVVTVAFAFVWRALPVGDVRRGQPGNDPSLVPPG</sequence>
<protein>
    <submittedName>
        <fullName evidence="7">Unannotated protein</fullName>
    </submittedName>
</protein>
<dbReference type="AlphaFoldDB" id="A0A6J7C680"/>
<evidence type="ECO:0000313" key="7">
    <source>
        <dbReference type="EMBL" id="CAB4851799.1"/>
    </source>
</evidence>
<keyword evidence="3 5" id="KW-1133">Transmembrane helix</keyword>
<evidence type="ECO:0000313" key="9">
    <source>
        <dbReference type="EMBL" id="CAB5038250.1"/>
    </source>
</evidence>
<organism evidence="7">
    <name type="scientific">freshwater metagenome</name>
    <dbReference type="NCBI Taxonomy" id="449393"/>
    <lineage>
        <taxon>unclassified sequences</taxon>
        <taxon>metagenomes</taxon>
        <taxon>ecological metagenomes</taxon>
    </lineage>
</organism>
<feature type="transmembrane region" description="Helical" evidence="5">
    <location>
        <begin position="99"/>
        <end position="118"/>
    </location>
</feature>
<name>A0A6J7C680_9ZZZZ</name>
<evidence type="ECO:0000259" key="6">
    <source>
        <dbReference type="Pfam" id="PF13515"/>
    </source>
</evidence>
<accession>A0A6J7C680</accession>
<keyword evidence="4 5" id="KW-0472">Membrane</keyword>
<feature type="transmembrane region" description="Helical" evidence="5">
    <location>
        <begin position="300"/>
        <end position="316"/>
    </location>
</feature>
<feature type="transmembrane region" description="Helical" evidence="5">
    <location>
        <begin position="328"/>
        <end position="348"/>
    </location>
</feature>
<feature type="transmembrane region" description="Helical" evidence="5">
    <location>
        <begin position="125"/>
        <end position="142"/>
    </location>
</feature>
<dbReference type="InterPro" id="IPR049453">
    <property type="entry name" value="Memb_transporter_dom"/>
</dbReference>
<evidence type="ECO:0000256" key="4">
    <source>
        <dbReference type="ARBA" id="ARBA00023136"/>
    </source>
</evidence>
<comment type="subcellular location">
    <subcellularLocation>
        <location evidence="1">Membrane</location>
        <topology evidence="1">Multi-pass membrane protein</topology>
    </subcellularLocation>
</comment>
<keyword evidence="2 5" id="KW-0812">Transmembrane</keyword>
<evidence type="ECO:0000256" key="5">
    <source>
        <dbReference type="SAM" id="Phobius"/>
    </source>
</evidence>
<dbReference type="GO" id="GO:0016020">
    <property type="term" value="C:membrane"/>
    <property type="evidence" value="ECO:0007669"/>
    <property type="project" value="UniProtKB-SubCell"/>
</dbReference>
<evidence type="ECO:0000256" key="3">
    <source>
        <dbReference type="ARBA" id="ARBA00022989"/>
    </source>
</evidence>
<evidence type="ECO:0000256" key="2">
    <source>
        <dbReference type="ARBA" id="ARBA00022692"/>
    </source>
</evidence>
<dbReference type="EMBL" id="CAFBIZ010000196">
    <property type="protein sequence ID" value="CAB4851799.1"/>
    <property type="molecule type" value="Genomic_DNA"/>
</dbReference>
<dbReference type="EMBL" id="CAFBPU010000052">
    <property type="protein sequence ID" value="CAB5038250.1"/>
    <property type="molecule type" value="Genomic_DNA"/>
</dbReference>
<feature type="transmembrane region" description="Helical" evidence="5">
    <location>
        <begin position="46"/>
        <end position="65"/>
    </location>
</feature>
<dbReference type="Pfam" id="PF13515">
    <property type="entry name" value="FUSC_2"/>
    <property type="match status" value="1"/>
</dbReference>
<evidence type="ECO:0000256" key="1">
    <source>
        <dbReference type="ARBA" id="ARBA00004141"/>
    </source>
</evidence>
<evidence type="ECO:0000313" key="8">
    <source>
        <dbReference type="EMBL" id="CAB4944475.1"/>
    </source>
</evidence>
<proteinExistence type="predicted"/>
<feature type="transmembrane region" description="Helical" evidence="5">
    <location>
        <begin position="77"/>
        <end position="93"/>
    </location>
</feature>
<feature type="domain" description="Integral membrane bound transporter" evidence="6">
    <location>
        <begin position="217"/>
        <end position="340"/>
    </location>
</feature>
<feature type="transmembrane region" description="Helical" evidence="5">
    <location>
        <begin position="251"/>
        <end position="270"/>
    </location>
</feature>
<dbReference type="EMBL" id="CAFBND010000046">
    <property type="protein sequence ID" value="CAB4944475.1"/>
    <property type="molecule type" value="Genomic_DNA"/>
</dbReference>
<reference evidence="7" key="1">
    <citation type="submission" date="2020-05" db="EMBL/GenBank/DDBJ databases">
        <authorList>
            <person name="Chiriac C."/>
            <person name="Salcher M."/>
            <person name="Ghai R."/>
            <person name="Kavagutti S V."/>
        </authorList>
    </citation>
    <scope>NUCLEOTIDE SEQUENCE</scope>
</reference>
<feature type="transmembrane region" description="Helical" evidence="5">
    <location>
        <begin position="148"/>
        <end position="170"/>
    </location>
</feature>
<gene>
    <name evidence="7" type="ORF">UFOPK3268_01362</name>
    <name evidence="8" type="ORF">UFOPK3752_01266</name>
    <name evidence="9" type="ORF">UFOPK4150_01976</name>
</gene>